<dbReference type="PANTHER" id="PTHR34406">
    <property type="entry name" value="PROTEIN YCEI"/>
    <property type="match status" value="1"/>
</dbReference>
<evidence type="ECO:0000313" key="3">
    <source>
        <dbReference type="Proteomes" id="UP000190961"/>
    </source>
</evidence>
<gene>
    <name evidence="2" type="ORF">SAMN05660236_0956</name>
</gene>
<dbReference type="AlphaFoldDB" id="A0A1T5JBN3"/>
<dbReference type="RefSeq" id="WP_079685538.1">
    <property type="nucleotide sequence ID" value="NZ_FUZU01000001.1"/>
</dbReference>
<organism evidence="2 3">
    <name type="scientific">Ohtaekwangia koreensis</name>
    <dbReference type="NCBI Taxonomy" id="688867"/>
    <lineage>
        <taxon>Bacteria</taxon>
        <taxon>Pseudomonadati</taxon>
        <taxon>Bacteroidota</taxon>
        <taxon>Cytophagia</taxon>
        <taxon>Cytophagales</taxon>
        <taxon>Fulvivirgaceae</taxon>
        <taxon>Ohtaekwangia</taxon>
    </lineage>
</organism>
<reference evidence="2 3" key="1">
    <citation type="submission" date="2017-02" db="EMBL/GenBank/DDBJ databases">
        <authorList>
            <person name="Peterson S.W."/>
        </authorList>
    </citation>
    <scope>NUCLEOTIDE SEQUENCE [LARGE SCALE GENOMIC DNA]</scope>
    <source>
        <strain evidence="2 3">DSM 25262</strain>
    </source>
</reference>
<dbReference type="SMART" id="SM00867">
    <property type="entry name" value="YceI"/>
    <property type="match status" value="1"/>
</dbReference>
<dbReference type="Pfam" id="PF04264">
    <property type="entry name" value="YceI"/>
    <property type="match status" value="1"/>
</dbReference>
<dbReference type="InterPro" id="IPR036761">
    <property type="entry name" value="TTHA0802/YceI-like_sf"/>
</dbReference>
<dbReference type="InterPro" id="IPR007372">
    <property type="entry name" value="Lipid/polyisoprenoid-bd_YceI"/>
</dbReference>
<keyword evidence="3" id="KW-1185">Reference proteome</keyword>
<dbReference type="PANTHER" id="PTHR34406:SF1">
    <property type="entry name" value="PROTEIN YCEI"/>
    <property type="match status" value="1"/>
</dbReference>
<sequence length="178" mass="19155">MATATQTKWAIDTTHSEVQFKVKHLVISTVTGSFKKFSGEVVSESDDFNNAAVTLSIDVDSIDTNQADRDGHLKSDDFFSAAQHATISFSGVLDKIGSDYKLNGELTIRGVSKAVSLDVDFGGVAKDPWGNVKAGFELNGKVNRKDFGLTWNALTEAGGMVVGEDVKLHMNIELTKVA</sequence>
<dbReference type="OrthoDB" id="9811006at2"/>
<dbReference type="EMBL" id="FUZU01000001">
    <property type="protein sequence ID" value="SKC48850.1"/>
    <property type="molecule type" value="Genomic_DNA"/>
</dbReference>
<evidence type="ECO:0000259" key="1">
    <source>
        <dbReference type="SMART" id="SM00867"/>
    </source>
</evidence>
<accession>A0A1T5JBN3</accession>
<dbReference type="Gene3D" id="2.40.128.110">
    <property type="entry name" value="Lipid/polyisoprenoid-binding, YceI-like"/>
    <property type="match status" value="1"/>
</dbReference>
<dbReference type="Proteomes" id="UP000190961">
    <property type="component" value="Unassembled WGS sequence"/>
</dbReference>
<dbReference type="STRING" id="688867.SAMN05660236_0956"/>
<dbReference type="SUPFAM" id="SSF101874">
    <property type="entry name" value="YceI-like"/>
    <property type="match status" value="1"/>
</dbReference>
<name>A0A1T5JBN3_9BACT</name>
<protein>
    <submittedName>
        <fullName evidence="2">Polyisoprenoid-binding protein YceI</fullName>
    </submittedName>
</protein>
<evidence type="ECO:0000313" key="2">
    <source>
        <dbReference type="EMBL" id="SKC48850.1"/>
    </source>
</evidence>
<proteinExistence type="predicted"/>
<feature type="domain" description="Lipid/polyisoprenoid-binding YceI-like" evidence="1">
    <location>
        <begin position="8"/>
        <end position="175"/>
    </location>
</feature>